<proteinExistence type="inferred from homology"/>
<organism evidence="7 8">
    <name type="scientific">Pestalotiopsis fici (strain W106-1 / CGMCC3.15140)</name>
    <dbReference type="NCBI Taxonomy" id="1229662"/>
    <lineage>
        <taxon>Eukaryota</taxon>
        <taxon>Fungi</taxon>
        <taxon>Dikarya</taxon>
        <taxon>Ascomycota</taxon>
        <taxon>Pezizomycotina</taxon>
        <taxon>Sordariomycetes</taxon>
        <taxon>Xylariomycetidae</taxon>
        <taxon>Amphisphaeriales</taxon>
        <taxon>Sporocadaceae</taxon>
        <taxon>Pestalotiopsis</taxon>
    </lineage>
</organism>
<evidence type="ECO:0000256" key="4">
    <source>
        <dbReference type="ARBA" id="ARBA00022827"/>
    </source>
</evidence>
<evidence type="ECO:0000256" key="5">
    <source>
        <dbReference type="ARBA" id="ARBA00023002"/>
    </source>
</evidence>
<dbReference type="Pfam" id="PF01266">
    <property type="entry name" value="DAO"/>
    <property type="match status" value="1"/>
</dbReference>
<evidence type="ECO:0000256" key="1">
    <source>
        <dbReference type="ARBA" id="ARBA00001974"/>
    </source>
</evidence>
<accession>W3WPZ3</accession>
<dbReference type="OrthoDB" id="424974at2759"/>
<evidence type="ECO:0000313" key="7">
    <source>
        <dbReference type="EMBL" id="ETS75933.1"/>
    </source>
</evidence>
<dbReference type="InParanoid" id="W3WPZ3"/>
<evidence type="ECO:0000259" key="6">
    <source>
        <dbReference type="Pfam" id="PF01266"/>
    </source>
</evidence>
<dbReference type="Proteomes" id="UP000030651">
    <property type="component" value="Unassembled WGS sequence"/>
</dbReference>
<dbReference type="SUPFAM" id="SSF51905">
    <property type="entry name" value="FAD/NAD(P)-binding domain"/>
    <property type="match status" value="1"/>
</dbReference>
<protein>
    <recommendedName>
        <fullName evidence="6">FAD dependent oxidoreductase domain-containing protein</fullName>
    </recommendedName>
</protein>
<name>W3WPZ3_PESFW</name>
<dbReference type="KEGG" id="pfy:PFICI_12877"/>
<evidence type="ECO:0000256" key="3">
    <source>
        <dbReference type="ARBA" id="ARBA00022630"/>
    </source>
</evidence>
<sequence length="110" mass="12241">MTPDERTYVHSPELLHELTTFMNGFISEDQKLEVLRTVTCQYAITPNRQFVLGALENHPEIFVALGAGHGFKFAPVIGRVMAELAIDGKTTEDLSKFGIPSSPLPRQSRI</sequence>
<reference evidence="8" key="1">
    <citation type="journal article" date="2015" name="BMC Genomics">
        <title>Genomic and transcriptomic analysis of the endophytic fungus Pestalotiopsis fici reveals its lifestyle and high potential for synthesis of natural products.</title>
        <authorList>
            <person name="Wang X."/>
            <person name="Zhang X."/>
            <person name="Liu L."/>
            <person name="Xiang M."/>
            <person name="Wang W."/>
            <person name="Sun X."/>
            <person name="Che Y."/>
            <person name="Guo L."/>
            <person name="Liu G."/>
            <person name="Guo L."/>
            <person name="Wang C."/>
            <person name="Yin W.B."/>
            <person name="Stadler M."/>
            <person name="Zhang X."/>
            <person name="Liu X."/>
        </authorList>
    </citation>
    <scope>NUCLEOTIDE SEQUENCE [LARGE SCALE GENOMIC DNA]</scope>
    <source>
        <strain evidence="8">W106-1 / CGMCC3.15140</strain>
    </source>
</reference>
<dbReference type="InterPro" id="IPR006076">
    <property type="entry name" value="FAD-dep_OxRdtase"/>
</dbReference>
<dbReference type="RefSeq" id="XP_007839649.1">
    <property type="nucleotide sequence ID" value="XM_007841458.1"/>
</dbReference>
<feature type="domain" description="FAD dependent oxidoreductase" evidence="6">
    <location>
        <begin position="11"/>
        <end position="84"/>
    </location>
</feature>
<gene>
    <name evidence="7" type="ORF">PFICI_12877</name>
</gene>
<comment type="cofactor">
    <cofactor evidence="1">
        <name>FAD</name>
        <dbReference type="ChEBI" id="CHEBI:57692"/>
    </cofactor>
</comment>
<keyword evidence="4" id="KW-0274">FAD</keyword>
<evidence type="ECO:0000256" key="2">
    <source>
        <dbReference type="ARBA" id="ARBA00010989"/>
    </source>
</evidence>
<dbReference type="InterPro" id="IPR045170">
    <property type="entry name" value="MTOX"/>
</dbReference>
<dbReference type="Gene3D" id="3.50.50.60">
    <property type="entry name" value="FAD/NAD(P)-binding domain"/>
    <property type="match status" value="1"/>
</dbReference>
<keyword evidence="8" id="KW-1185">Reference proteome</keyword>
<dbReference type="EMBL" id="KI912118">
    <property type="protein sequence ID" value="ETS75933.1"/>
    <property type="molecule type" value="Genomic_DNA"/>
</dbReference>
<evidence type="ECO:0000313" key="8">
    <source>
        <dbReference type="Proteomes" id="UP000030651"/>
    </source>
</evidence>
<dbReference type="eggNOG" id="KOG2820">
    <property type="taxonomic scope" value="Eukaryota"/>
</dbReference>
<dbReference type="HOGENOM" id="CLU_2171915_0_0_1"/>
<dbReference type="Gene3D" id="3.30.9.10">
    <property type="entry name" value="D-Amino Acid Oxidase, subunit A, domain 2"/>
    <property type="match status" value="1"/>
</dbReference>
<keyword evidence="5" id="KW-0560">Oxidoreductase</keyword>
<dbReference type="PANTHER" id="PTHR10961">
    <property type="entry name" value="PEROXISOMAL SARCOSINE OXIDASE"/>
    <property type="match status" value="1"/>
</dbReference>
<dbReference type="GO" id="GO:0050660">
    <property type="term" value="F:flavin adenine dinucleotide binding"/>
    <property type="evidence" value="ECO:0007669"/>
    <property type="project" value="InterPro"/>
</dbReference>
<dbReference type="GO" id="GO:0008115">
    <property type="term" value="F:sarcosine oxidase activity"/>
    <property type="evidence" value="ECO:0007669"/>
    <property type="project" value="TreeGrafter"/>
</dbReference>
<dbReference type="InterPro" id="IPR036188">
    <property type="entry name" value="FAD/NAD-bd_sf"/>
</dbReference>
<dbReference type="GeneID" id="19277890"/>
<dbReference type="PANTHER" id="PTHR10961:SF7">
    <property type="entry name" value="FAD DEPENDENT OXIDOREDUCTASE DOMAIN-CONTAINING PROTEIN"/>
    <property type="match status" value="1"/>
</dbReference>
<comment type="similarity">
    <text evidence="2">Belongs to the MSOX/MTOX family.</text>
</comment>
<dbReference type="AlphaFoldDB" id="W3WPZ3"/>
<keyword evidence="3" id="KW-0285">Flavoprotein</keyword>